<organism evidence="1 2">
    <name type="scientific">Merluccius polli</name>
    <name type="common">Benguela hake</name>
    <name type="synonym">Merluccius cadenati</name>
    <dbReference type="NCBI Taxonomy" id="89951"/>
    <lineage>
        <taxon>Eukaryota</taxon>
        <taxon>Metazoa</taxon>
        <taxon>Chordata</taxon>
        <taxon>Craniata</taxon>
        <taxon>Vertebrata</taxon>
        <taxon>Euteleostomi</taxon>
        <taxon>Actinopterygii</taxon>
        <taxon>Neopterygii</taxon>
        <taxon>Teleostei</taxon>
        <taxon>Neoteleostei</taxon>
        <taxon>Acanthomorphata</taxon>
        <taxon>Zeiogadaria</taxon>
        <taxon>Gadariae</taxon>
        <taxon>Gadiformes</taxon>
        <taxon>Gadoidei</taxon>
        <taxon>Merlucciidae</taxon>
        <taxon>Merluccius</taxon>
    </lineage>
</organism>
<gene>
    <name evidence="1" type="ORF">N1851_018895</name>
</gene>
<proteinExistence type="predicted"/>
<reference evidence="1" key="1">
    <citation type="journal article" date="2023" name="Front. Mar. Sci.">
        <title>A new Merluccius polli reference genome to investigate the effects of global change in West African waters.</title>
        <authorList>
            <person name="Mateo J.L."/>
            <person name="Blanco-Fernandez C."/>
            <person name="Garcia-Vazquez E."/>
            <person name="Machado-Schiaffino G."/>
        </authorList>
    </citation>
    <scope>NUCLEOTIDE SEQUENCE</scope>
    <source>
        <strain evidence="1">C29</strain>
        <tissue evidence="1">Fin</tissue>
    </source>
</reference>
<name>A0AA47MN23_MERPO</name>
<dbReference type="Proteomes" id="UP001174136">
    <property type="component" value="Unassembled WGS sequence"/>
</dbReference>
<keyword evidence="2" id="KW-1185">Reference proteome</keyword>
<protein>
    <submittedName>
        <fullName evidence="1">Uncharacterized protein</fullName>
    </submittedName>
</protein>
<evidence type="ECO:0000313" key="1">
    <source>
        <dbReference type="EMBL" id="KAK0142997.1"/>
    </source>
</evidence>
<dbReference type="AlphaFoldDB" id="A0AA47MN23"/>
<accession>A0AA47MN23</accession>
<comment type="caution">
    <text evidence="1">The sequence shown here is derived from an EMBL/GenBank/DDBJ whole genome shotgun (WGS) entry which is preliminary data.</text>
</comment>
<dbReference type="EMBL" id="JAOPHQ010003447">
    <property type="protein sequence ID" value="KAK0142997.1"/>
    <property type="molecule type" value="Genomic_DNA"/>
</dbReference>
<sequence>MKGHGLRKKRVAETNTTWLKLASVLDPRFKDLKCLPRGEREEVWTRLEEMLQEAAPRRWIILSQTIDIVQLRPLYRYEAEPTISIEECPLQWTLFSYWPHSPKKVNLAF</sequence>
<evidence type="ECO:0000313" key="2">
    <source>
        <dbReference type="Proteomes" id="UP001174136"/>
    </source>
</evidence>